<name>H5XZU6_9FIRM</name>
<gene>
    <name evidence="1" type="ORF">DesyoDRAFT_5211</name>
</gene>
<evidence type="ECO:0000313" key="1">
    <source>
        <dbReference type="EMBL" id="EHQ92142.1"/>
    </source>
</evidence>
<dbReference type="eggNOG" id="ENOG50324CX">
    <property type="taxonomic scope" value="Bacteria"/>
</dbReference>
<dbReference type="STRING" id="768710.DesyoDRAFT_5211"/>
<dbReference type="Proteomes" id="UP000005104">
    <property type="component" value="Chromosome"/>
</dbReference>
<keyword evidence="2" id="KW-1185">Reference proteome</keyword>
<dbReference type="RefSeq" id="WP_007787400.1">
    <property type="nucleotide sequence ID" value="NZ_CM001441.1"/>
</dbReference>
<dbReference type="HOGENOM" id="CLU_196664_3_0_9"/>
<proteinExistence type="predicted"/>
<accession>H5XZU6</accession>
<dbReference type="OrthoDB" id="1799495at2"/>
<protein>
    <submittedName>
        <fullName evidence="1">Uncharacterized protein</fullName>
    </submittedName>
</protein>
<reference evidence="1 2" key="1">
    <citation type="submission" date="2011-11" db="EMBL/GenBank/DDBJ databases">
        <title>The Noncontiguous Finished genome of Desulfosporosinus youngiae DSM 17734.</title>
        <authorList>
            <consortium name="US DOE Joint Genome Institute (JGI-PGF)"/>
            <person name="Lucas S."/>
            <person name="Han J."/>
            <person name="Lapidus A."/>
            <person name="Cheng J.-F."/>
            <person name="Goodwin L."/>
            <person name="Pitluck S."/>
            <person name="Peters L."/>
            <person name="Ovchinnikova G."/>
            <person name="Lu M."/>
            <person name="Land M.L."/>
            <person name="Hauser L."/>
            <person name="Pester M."/>
            <person name="Spring S."/>
            <person name="Ollivier B."/>
            <person name="Rattei T."/>
            <person name="Klenk H.-P."/>
            <person name="Wagner M."/>
            <person name="Loy A."/>
            <person name="Woyke T.J."/>
        </authorList>
    </citation>
    <scope>NUCLEOTIDE SEQUENCE [LARGE SCALE GENOMIC DNA]</scope>
    <source>
        <strain evidence="1 2">DSM 17734</strain>
    </source>
</reference>
<sequence>MVNTKKEVQVAKAYTKQQILKSKKYPQKDVLNALLEDGQRYTQEEVLELLDNFLKKEAR</sequence>
<dbReference type="AlphaFoldDB" id="H5XZU6"/>
<evidence type="ECO:0000313" key="2">
    <source>
        <dbReference type="Proteomes" id="UP000005104"/>
    </source>
</evidence>
<dbReference type="EMBL" id="CM001441">
    <property type="protein sequence ID" value="EHQ92142.1"/>
    <property type="molecule type" value="Genomic_DNA"/>
</dbReference>
<organism evidence="1 2">
    <name type="scientific">Desulfosporosinus youngiae DSM 17734</name>
    <dbReference type="NCBI Taxonomy" id="768710"/>
    <lineage>
        <taxon>Bacteria</taxon>
        <taxon>Bacillati</taxon>
        <taxon>Bacillota</taxon>
        <taxon>Clostridia</taxon>
        <taxon>Eubacteriales</taxon>
        <taxon>Desulfitobacteriaceae</taxon>
        <taxon>Desulfosporosinus</taxon>
    </lineage>
</organism>